<accession>A0A494YST3</accession>
<organism evidence="2 3">
    <name type="scientific">Oceanobacillus bengalensis</name>
    <dbReference type="NCBI Taxonomy" id="1435466"/>
    <lineage>
        <taxon>Bacteria</taxon>
        <taxon>Bacillati</taxon>
        <taxon>Bacillota</taxon>
        <taxon>Bacilli</taxon>
        <taxon>Bacillales</taxon>
        <taxon>Bacillaceae</taxon>
        <taxon>Oceanobacillus</taxon>
    </lineage>
</organism>
<gene>
    <name evidence="2" type="ORF">D8M05_16965</name>
</gene>
<evidence type="ECO:0000259" key="1">
    <source>
        <dbReference type="PROSITE" id="PS50943"/>
    </source>
</evidence>
<evidence type="ECO:0000313" key="3">
    <source>
        <dbReference type="Proteomes" id="UP000281813"/>
    </source>
</evidence>
<dbReference type="AlphaFoldDB" id="A0A494YST3"/>
<keyword evidence="3" id="KW-1185">Reference proteome</keyword>
<dbReference type="InterPro" id="IPR001387">
    <property type="entry name" value="Cro/C1-type_HTH"/>
</dbReference>
<dbReference type="Proteomes" id="UP000281813">
    <property type="component" value="Unassembled WGS sequence"/>
</dbReference>
<name>A0A494YST3_9BACI</name>
<sequence>MNPQKRNLIWCTPSSVKRIIAKKGRGSYCLEEKNEYAYLAYIFGDAIYKARKANRLSQQELAERLGIDVKHVGNLENGWNLPRLSTAIKIREHLGISIDEAIDEILKEKESRKDTD</sequence>
<dbReference type="PROSITE" id="PS50943">
    <property type="entry name" value="HTH_CROC1"/>
    <property type="match status" value="1"/>
</dbReference>
<reference evidence="2 3" key="1">
    <citation type="journal article" date="2015" name="Antonie Van Leeuwenhoek">
        <title>Oceanobacillus bengalensis sp. nov., a bacterium isolated from seawater of the Bay of Bengal.</title>
        <authorList>
            <person name="Yongchang O."/>
            <person name="Xiang W."/>
            <person name="Wang G."/>
        </authorList>
    </citation>
    <scope>NUCLEOTIDE SEQUENCE [LARGE SCALE GENOMIC DNA]</scope>
    <source>
        <strain evidence="2 3">MCCC 1K00260</strain>
    </source>
</reference>
<dbReference type="EMBL" id="RBZO01000035">
    <property type="protein sequence ID" value="RKQ13191.1"/>
    <property type="molecule type" value="Genomic_DNA"/>
</dbReference>
<dbReference type="GO" id="GO:0003677">
    <property type="term" value="F:DNA binding"/>
    <property type="evidence" value="ECO:0007669"/>
    <property type="project" value="InterPro"/>
</dbReference>
<dbReference type="OrthoDB" id="9808239at2"/>
<feature type="domain" description="HTH cro/C1-type" evidence="1">
    <location>
        <begin position="47"/>
        <end position="101"/>
    </location>
</feature>
<protein>
    <submittedName>
        <fullName evidence="2">XRE family transcriptional regulator</fullName>
    </submittedName>
</protein>
<evidence type="ECO:0000313" key="2">
    <source>
        <dbReference type="EMBL" id="RKQ13191.1"/>
    </source>
</evidence>
<dbReference type="SUPFAM" id="SSF47413">
    <property type="entry name" value="lambda repressor-like DNA-binding domains"/>
    <property type="match status" value="1"/>
</dbReference>
<dbReference type="CDD" id="cd00093">
    <property type="entry name" value="HTH_XRE"/>
    <property type="match status" value="1"/>
</dbReference>
<comment type="caution">
    <text evidence="2">The sequence shown here is derived from an EMBL/GenBank/DDBJ whole genome shotgun (WGS) entry which is preliminary data.</text>
</comment>
<dbReference type="Gene3D" id="1.10.260.40">
    <property type="entry name" value="lambda repressor-like DNA-binding domains"/>
    <property type="match status" value="1"/>
</dbReference>
<dbReference type="SMART" id="SM00530">
    <property type="entry name" value="HTH_XRE"/>
    <property type="match status" value="1"/>
</dbReference>
<dbReference type="InterPro" id="IPR010982">
    <property type="entry name" value="Lambda_DNA-bd_dom_sf"/>
</dbReference>
<proteinExistence type="predicted"/>
<dbReference type="Pfam" id="PF01381">
    <property type="entry name" value="HTH_3"/>
    <property type="match status" value="1"/>
</dbReference>